<reference evidence="7" key="1">
    <citation type="journal article" date="2014" name="Microb. Cell Fact.">
        <title>Exploiting Issatchenkia orientalis SD108 for succinic acid production.</title>
        <authorList>
            <person name="Xiao H."/>
            <person name="Shao Z."/>
            <person name="Jiang Y."/>
            <person name="Dole S."/>
            <person name="Zhao H."/>
        </authorList>
    </citation>
    <scope>NUCLEOTIDE SEQUENCE [LARGE SCALE GENOMIC DNA]</scope>
    <source>
        <strain evidence="7">SD108</strain>
    </source>
</reference>
<dbReference type="AlphaFoldDB" id="A0A099P442"/>
<comment type="similarity">
    <text evidence="1">Belongs to the RENT3 family.</text>
</comment>
<evidence type="ECO:0000313" key="5">
    <source>
        <dbReference type="EMBL" id="KGK39720.1"/>
    </source>
</evidence>
<feature type="compositionally biased region" description="Basic and acidic residues" evidence="3">
    <location>
        <begin position="389"/>
        <end position="398"/>
    </location>
</feature>
<accession>A0A099P442</accession>
<dbReference type="eggNOG" id="ENOG502SYE7">
    <property type="taxonomic scope" value="Eukaryota"/>
</dbReference>
<dbReference type="HOGENOM" id="CLU_653939_0_0_1"/>
<feature type="domain" description="UPF3" evidence="4">
    <location>
        <begin position="145"/>
        <end position="350"/>
    </location>
</feature>
<dbReference type="VEuPathDB" id="FungiDB:C5L36_0B05540"/>
<dbReference type="InterPro" id="IPR012677">
    <property type="entry name" value="Nucleotide-bd_a/b_plait_sf"/>
</dbReference>
<feature type="region of interest" description="Disordered" evidence="3">
    <location>
        <begin position="1"/>
        <end position="133"/>
    </location>
</feature>
<evidence type="ECO:0000313" key="7">
    <source>
        <dbReference type="Proteomes" id="UP000029867"/>
    </source>
</evidence>
<reference evidence="5" key="2">
    <citation type="submission" date="2014-08" db="EMBL/GenBank/DDBJ databases">
        <title>Exploiting Issatchenkia orientalis SD108 for Succinic Acid Production.</title>
        <authorList>
            <person name="Xiao H."/>
            <person name="Shao Z."/>
            <person name="Jiang Y."/>
            <person name="Dole S."/>
            <person name="Zhao H."/>
        </authorList>
    </citation>
    <scope>NUCLEOTIDE SEQUENCE [LARGE SCALE GENOMIC DNA]</scope>
    <source>
        <strain evidence="5">SD108</strain>
    </source>
</reference>
<feature type="compositionally biased region" description="Basic and acidic residues" evidence="3">
    <location>
        <begin position="90"/>
        <end position="104"/>
    </location>
</feature>
<comment type="caution">
    <text evidence="5">The sequence shown here is derived from an EMBL/GenBank/DDBJ whole genome shotgun (WGS) entry which is preliminary data.</text>
</comment>
<dbReference type="Proteomes" id="UP000029867">
    <property type="component" value="Unassembled WGS sequence"/>
</dbReference>
<feature type="compositionally biased region" description="Basic and acidic residues" evidence="3">
    <location>
        <begin position="68"/>
        <end position="80"/>
    </location>
</feature>
<feature type="compositionally biased region" description="Basic residues" evidence="3">
    <location>
        <begin position="52"/>
        <end position="67"/>
    </location>
</feature>
<feature type="compositionally biased region" description="Polar residues" evidence="3">
    <location>
        <begin position="401"/>
        <end position="413"/>
    </location>
</feature>
<reference evidence="6" key="4">
    <citation type="submission" date="2017-01" db="EMBL/GenBank/DDBJ databases">
        <authorList>
            <person name="Mah S.A."/>
            <person name="Swanson W.J."/>
            <person name="Moy G.W."/>
            <person name="Vacquier V.D."/>
        </authorList>
    </citation>
    <scope>NUCLEOTIDE SEQUENCE [LARGE SCALE GENOMIC DNA]</scope>
    <source>
        <strain evidence="6">129</strain>
    </source>
</reference>
<evidence type="ECO:0000259" key="4">
    <source>
        <dbReference type="Pfam" id="PF03467"/>
    </source>
</evidence>
<evidence type="ECO:0000256" key="3">
    <source>
        <dbReference type="SAM" id="MobiDB-lite"/>
    </source>
</evidence>
<proteinExistence type="inferred from homology"/>
<organism evidence="5 7">
    <name type="scientific">Pichia kudriavzevii</name>
    <name type="common">Yeast</name>
    <name type="synonym">Issatchenkia orientalis</name>
    <dbReference type="NCBI Taxonomy" id="4909"/>
    <lineage>
        <taxon>Eukaryota</taxon>
        <taxon>Fungi</taxon>
        <taxon>Dikarya</taxon>
        <taxon>Ascomycota</taxon>
        <taxon>Saccharomycotina</taxon>
        <taxon>Pichiomycetes</taxon>
        <taxon>Pichiales</taxon>
        <taxon>Pichiaceae</taxon>
        <taxon>Pichia</taxon>
    </lineage>
</organism>
<dbReference type="EMBL" id="JQFK01000006">
    <property type="protein sequence ID" value="KGK39720.1"/>
    <property type="molecule type" value="Genomic_DNA"/>
</dbReference>
<dbReference type="Pfam" id="PF03467">
    <property type="entry name" value="Smg4_UPF3"/>
    <property type="match status" value="1"/>
</dbReference>
<feature type="compositionally biased region" description="Basic residues" evidence="3">
    <location>
        <begin position="345"/>
        <end position="357"/>
    </location>
</feature>
<evidence type="ECO:0000256" key="2">
    <source>
        <dbReference type="ARBA" id="ARBA00023161"/>
    </source>
</evidence>
<dbReference type="GO" id="GO:0000184">
    <property type="term" value="P:nuclear-transcribed mRNA catabolic process, nonsense-mediated decay"/>
    <property type="evidence" value="ECO:0007669"/>
    <property type="project" value="UniProtKB-KW"/>
</dbReference>
<feature type="compositionally biased region" description="Basic and acidic residues" evidence="3">
    <location>
        <begin position="120"/>
        <end position="129"/>
    </location>
</feature>
<dbReference type="GO" id="GO:0003676">
    <property type="term" value="F:nucleic acid binding"/>
    <property type="evidence" value="ECO:0007669"/>
    <property type="project" value="InterPro"/>
</dbReference>
<evidence type="ECO:0000256" key="1">
    <source>
        <dbReference type="ARBA" id="ARBA00005991"/>
    </source>
</evidence>
<reference evidence="8" key="3">
    <citation type="journal article" date="2017" name="Genome Announc.">
        <title>Genome sequences of Cyberlindnera fabianii 65, Pichia kudriavzevii 129, and Saccharomyces cerevisiae 131 isolated from fermented masau fruits in Zimbabwe.</title>
        <authorList>
            <person name="van Rijswijck I.M.H."/>
            <person name="Derks M.F.L."/>
            <person name="Abee T."/>
            <person name="de Ridder D."/>
            <person name="Smid E.J."/>
        </authorList>
    </citation>
    <scope>NUCLEOTIDE SEQUENCE [LARGE SCALE GENOMIC DNA]</scope>
    <source>
        <strain evidence="8">129</strain>
    </source>
</reference>
<dbReference type="Proteomes" id="UP000189274">
    <property type="component" value="Unassembled WGS sequence"/>
</dbReference>
<evidence type="ECO:0000313" key="6">
    <source>
        <dbReference type="EMBL" id="ONH74057.1"/>
    </source>
</evidence>
<keyword evidence="2" id="KW-0866">Nonsense-mediated mRNA decay</keyword>
<dbReference type="Gene3D" id="3.30.70.330">
    <property type="match status" value="1"/>
</dbReference>
<sequence length="420" mass="48288">MSEQASSTDATKQIASKSKNITGHDNKGKSTNGPKNVDDKTESQPVSAGTKKQNKNKNKTKNKNKNKNKNDIQKKGHEIIDLDASLPQTEKQETKSKEEIEAEKKMKKKARRKQKKQKRRQESKTESHIKPSRLKLRLKPKEPIFKLTVRKLPPNLCQESFINKVVDFFPDFNDLVRNWYYCPGQYPDSQFEQSTLSRCYINCKSKDAMMAIGRAIKELTFVDDDKEPAVQEEGNTDVQDRPVEEKEYDNDEIYGEADEREVYKPVIEKSMYQEMPNLTKDNSVHVEQWDFFNGKLGEIAIYQRFCEAISEEGRTQLPADIFEYQTQYEKKKLAEKREAKLAAKKQAKKLAKKKKALKLKESEKKVPSEEKEKKKPEAGQKKKRKKSKADKNHKEHGDNAPASSTKSNNNKLVSTPAKGG</sequence>
<feature type="compositionally biased region" description="Polar residues" evidence="3">
    <location>
        <begin position="1"/>
        <end position="21"/>
    </location>
</feature>
<name>A0A099P442_PICKU</name>
<dbReference type="InterPro" id="IPR035979">
    <property type="entry name" value="RBD_domain_sf"/>
</dbReference>
<feature type="compositionally biased region" description="Basic and acidic residues" evidence="3">
    <location>
        <begin position="358"/>
        <end position="380"/>
    </location>
</feature>
<dbReference type="CDD" id="cd12455">
    <property type="entry name" value="RRM_like_Smg4_UPF3"/>
    <property type="match status" value="1"/>
</dbReference>
<feature type="region of interest" description="Disordered" evidence="3">
    <location>
        <begin position="345"/>
        <end position="420"/>
    </location>
</feature>
<dbReference type="SUPFAM" id="SSF54928">
    <property type="entry name" value="RNA-binding domain, RBD"/>
    <property type="match status" value="1"/>
</dbReference>
<dbReference type="InterPro" id="IPR005120">
    <property type="entry name" value="UPF3_dom"/>
</dbReference>
<feature type="compositionally biased region" description="Basic residues" evidence="3">
    <location>
        <begin position="105"/>
        <end position="119"/>
    </location>
</feature>
<evidence type="ECO:0000313" key="8">
    <source>
        <dbReference type="Proteomes" id="UP000189274"/>
    </source>
</evidence>
<protein>
    <recommendedName>
        <fullName evidence="4">UPF3 domain-containing protein</fullName>
    </recommendedName>
</protein>
<gene>
    <name evidence="6" type="ORF">BOH78_2718</name>
    <name evidence="5" type="ORF">JL09_g1044</name>
</gene>
<dbReference type="EMBL" id="MQVM01000011">
    <property type="protein sequence ID" value="ONH74057.1"/>
    <property type="molecule type" value="Genomic_DNA"/>
</dbReference>